<dbReference type="PANTHER" id="PTHR42760">
    <property type="entry name" value="SHORT-CHAIN DEHYDROGENASES/REDUCTASES FAMILY MEMBER"/>
    <property type="match status" value="1"/>
</dbReference>
<comment type="caution">
    <text evidence="3">The sequence shown here is derived from an EMBL/GenBank/DDBJ whole genome shotgun (WGS) entry which is preliminary data.</text>
</comment>
<dbReference type="PRINTS" id="PR00080">
    <property type="entry name" value="SDRFAMILY"/>
</dbReference>
<dbReference type="Proteomes" id="UP001501788">
    <property type="component" value="Unassembled WGS sequence"/>
</dbReference>
<gene>
    <name evidence="3" type="ORF">GCM10023090_26940</name>
</gene>
<evidence type="ECO:0000313" key="3">
    <source>
        <dbReference type="EMBL" id="GAA4428347.1"/>
    </source>
</evidence>
<dbReference type="EMBL" id="BAABEX010000029">
    <property type="protein sequence ID" value="GAA4428347.1"/>
    <property type="molecule type" value="Genomic_DNA"/>
</dbReference>
<evidence type="ECO:0000313" key="4">
    <source>
        <dbReference type="Proteomes" id="UP001501788"/>
    </source>
</evidence>
<sequence>MSWIDALRFDGGRVLITGAAGGIGRCLARGFAELDAQLLLIDRPGSDWAPVHAALVTTGGRAPQIIECDLEDQAARQRLIDAQFAEPAPLSALVNNAAFVGTSGLRGWAVPLGQQSVDTFRRALEVNLTAVFHLCQGLAPALARAPEGGAIVNIGSIYGALGPDWSLYEGTTMSNPAAYGASKGGVIQLTRWLATTLAPAVRVNAVSPGGILRGQPESFVRRYERRTPLGRMGTEDDIVGAVLHLASGWARYTTGQHLLVDGGWSAW</sequence>
<comment type="similarity">
    <text evidence="1">Belongs to the short-chain dehydrogenases/reductases (SDR) family.</text>
</comment>
<dbReference type="PANTHER" id="PTHR42760:SF133">
    <property type="entry name" value="3-OXOACYL-[ACYL-CARRIER-PROTEIN] REDUCTASE"/>
    <property type="match status" value="1"/>
</dbReference>
<reference evidence="4" key="1">
    <citation type="journal article" date="2019" name="Int. J. Syst. Evol. Microbiol.">
        <title>The Global Catalogue of Microorganisms (GCM) 10K type strain sequencing project: providing services to taxonomists for standard genome sequencing and annotation.</title>
        <authorList>
            <consortium name="The Broad Institute Genomics Platform"/>
            <consortium name="The Broad Institute Genome Sequencing Center for Infectious Disease"/>
            <person name="Wu L."/>
            <person name="Ma J."/>
        </authorList>
    </citation>
    <scope>NUCLEOTIDE SEQUENCE [LARGE SCALE GENOMIC DNA]</scope>
    <source>
        <strain evidence="4">JCM 31890</strain>
    </source>
</reference>
<dbReference type="InterPro" id="IPR036291">
    <property type="entry name" value="NAD(P)-bd_dom_sf"/>
</dbReference>
<name>A0ABP8LFG5_9BURK</name>
<keyword evidence="2" id="KW-0560">Oxidoreductase</keyword>
<dbReference type="SUPFAM" id="SSF51735">
    <property type="entry name" value="NAD(P)-binding Rossmann-fold domains"/>
    <property type="match status" value="1"/>
</dbReference>
<protein>
    <submittedName>
        <fullName evidence="3">SDR family NAD(P)-dependent oxidoreductase</fullName>
    </submittedName>
</protein>
<organism evidence="3 4">
    <name type="scientific">Acidovorax lacteus</name>
    <dbReference type="NCBI Taxonomy" id="1924988"/>
    <lineage>
        <taxon>Bacteria</taxon>
        <taxon>Pseudomonadati</taxon>
        <taxon>Pseudomonadota</taxon>
        <taxon>Betaproteobacteria</taxon>
        <taxon>Burkholderiales</taxon>
        <taxon>Comamonadaceae</taxon>
        <taxon>Acidovorax</taxon>
    </lineage>
</organism>
<accession>A0ABP8LFG5</accession>
<evidence type="ECO:0000256" key="1">
    <source>
        <dbReference type="ARBA" id="ARBA00006484"/>
    </source>
</evidence>
<evidence type="ECO:0000256" key="2">
    <source>
        <dbReference type="ARBA" id="ARBA00023002"/>
    </source>
</evidence>
<dbReference type="Gene3D" id="3.40.50.720">
    <property type="entry name" value="NAD(P)-binding Rossmann-like Domain"/>
    <property type="match status" value="1"/>
</dbReference>
<dbReference type="PRINTS" id="PR00081">
    <property type="entry name" value="GDHRDH"/>
</dbReference>
<dbReference type="RefSeq" id="WP_345066193.1">
    <property type="nucleotide sequence ID" value="NZ_BAABEX010000029.1"/>
</dbReference>
<dbReference type="InterPro" id="IPR002347">
    <property type="entry name" value="SDR_fam"/>
</dbReference>
<dbReference type="Pfam" id="PF13561">
    <property type="entry name" value="adh_short_C2"/>
    <property type="match status" value="1"/>
</dbReference>
<proteinExistence type="inferred from homology"/>
<keyword evidence="4" id="KW-1185">Reference proteome</keyword>